<evidence type="ECO:0000256" key="2">
    <source>
        <dbReference type="SAM" id="SignalP"/>
    </source>
</evidence>
<sequence>MRAVFGRMMVLGLASMAAACVPKPAPEPEPVPTPQPVTRPSPTPPPAPVRDWADRALTPGDWTYVADAAGARAAFGGQAESAPFVMRCDRAGRRILLLRQGAASGGTMSVQTSYGVRTLPLQGDRSGYAAASLAATDPLLDQIAFSRGRFSIDVPGQAQLMLPAWPETARVVEDCRA</sequence>
<keyword evidence="2" id="KW-0732">Signal</keyword>
<reference evidence="3 4" key="1">
    <citation type="submission" date="2019-03" db="EMBL/GenBank/DDBJ databases">
        <title>Genome sequence of Sphingomonas sp. 17J27-24.</title>
        <authorList>
            <person name="Kim M."/>
            <person name="Maeng S."/>
            <person name="Sathiyaraj S."/>
        </authorList>
    </citation>
    <scope>NUCLEOTIDE SEQUENCE [LARGE SCALE GENOMIC DNA]</scope>
    <source>
        <strain evidence="3 4">17J27-24</strain>
    </source>
</reference>
<evidence type="ECO:0008006" key="5">
    <source>
        <dbReference type="Google" id="ProtNLM"/>
    </source>
</evidence>
<feature type="compositionally biased region" description="Pro residues" evidence="1">
    <location>
        <begin position="25"/>
        <end position="48"/>
    </location>
</feature>
<keyword evidence="4" id="KW-1185">Reference proteome</keyword>
<dbReference type="Proteomes" id="UP000298213">
    <property type="component" value="Unassembled WGS sequence"/>
</dbReference>
<dbReference type="PROSITE" id="PS51257">
    <property type="entry name" value="PROKAR_LIPOPROTEIN"/>
    <property type="match status" value="1"/>
</dbReference>
<gene>
    <name evidence="3" type="ORF">E2493_07630</name>
</gene>
<evidence type="ECO:0000256" key="1">
    <source>
        <dbReference type="SAM" id="MobiDB-lite"/>
    </source>
</evidence>
<dbReference type="AlphaFoldDB" id="A0A4Y8ZSC8"/>
<dbReference type="OrthoDB" id="7629232at2"/>
<evidence type="ECO:0000313" key="3">
    <source>
        <dbReference type="EMBL" id="TFI58921.1"/>
    </source>
</evidence>
<organism evidence="3 4">
    <name type="scientific">Sphingomonas parva</name>
    <dbReference type="NCBI Taxonomy" id="2555898"/>
    <lineage>
        <taxon>Bacteria</taxon>
        <taxon>Pseudomonadati</taxon>
        <taxon>Pseudomonadota</taxon>
        <taxon>Alphaproteobacteria</taxon>
        <taxon>Sphingomonadales</taxon>
        <taxon>Sphingomonadaceae</taxon>
        <taxon>Sphingomonas</taxon>
    </lineage>
</organism>
<accession>A0A4Y8ZSC8</accession>
<name>A0A4Y8ZSC8_9SPHN</name>
<feature type="signal peptide" evidence="2">
    <location>
        <begin position="1"/>
        <end position="19"/>
    </location>
</feature>
<feature type="region of interest" description="Disordered" evidence="1">
    <location>
        <begin position="25"/>
        <end position="49"/>
    </location>
</feature>
<proteinExistence type="predicted"/>
<evidence type="ECO:0000313" key="4">
    <source>
        <dbReference type="Proteomes" id="UP000298213"/>
    </source>
</evidence>
<protein>
    <recommendedName>
        <fullName evidence="5">Lipoprotein</fullName>
    </recommendedName>
</protein>
<dbReference type="RefSeq" id="WP_135085354.1">
    <property type="nucleotide sequence ID" value="NZ_SPDV01000011.1"/>
</dbReference>
<feature type="chain" id="PRO_5021245576" description="Lipoprotein" evidence="2">
    <location>
        <begin position="20"/>
        <end position="177"/>
    </location>
</feature>
<dbReference type="EMBL" id="SPDV01000011">
    <property type="protein sequence ID" value="TFI58921.1"/>
    <property type="molecule type" value="Genomic_DNA"/>
</dbReference>
<comment type="caution">
    <text evidence="3">The sequence shown here is derived from an EMBL/GenBank/DDBJ whole genome shotgun (WGS) entry which is preliminary data.</text>
</comment>